<dbReference type="AlphaFoldDB" id="A0A812BP79"/>
<dbReference type="InterPro" id="IPR036034">
    <property type="entry name" value="PDZ_sf"/>
</dbReference>
<dbReference type="FunFam" id="2.30.42.10:FF:000144">
    <property type="entry name" value="Membrane associated guanylate kinase, WW and PDZ domain containing 2"/>
    <property type="match status" value="1"/>
</dbReference>
<proteinExistence type="predicted"/>
<dbReference type="PANTHER" id="PTHR10316:SF40">
    <property type="entry name" value="LD27118P"/>
    <property type="match status" value="1"/>
</dbReference>
<feature type="domain" description="PDZ" evidence="4">
    <location>
        <begin position="122"/>
        <end position="191"/>
    </location>
</feature>
<sequence>MVLITQNKPATSKPKQVRMVLPVIIPDSSPSPPPLPGCNSHPDSCTDCKCQTVYIQCEELPFGWEKVEDTHYGTYYIDHVNKRTQYENPVAQAKKSQVSGSDNKMKLFFTKNPAELKGEIIKTTLVKSVRGFGFTIVGGDHSDQEFLQIKNVVPNGPAYIDGQLKTGDILVYVNEKCVLGYTHQDVILLFQAILPGDEVILTVCRGYTLPFDPDDPNTEIVTRVAVSLPSESGTTNVGPSNSLGYGNGSNLDQLNTSQKSLKSLPDLARSTTDNNSNLSSSQRSQSGDLLNSDNTPDVLIPNSNKPEILVVNIVRGAMGFGFTIADSSYGQRVKQILDKTRCKNLMEGDVLLEINNNNVKDMSHAEVVQVLKDCPKGDETTIVVQRGGISSPGKSRRQAKLVSYFYFLFY</sequence>
<dbReference type="OrthoDB" id="66881at2759"/>
<dbReference type="EMBL" id="CAHIKZ030000745">
    <property type="protein sequence ID" value="CAE1236541.1"/>
    <property type="molecule type" value="Genomic_DNA"/>
</dbReference>
<evidence type="ECO:0000256" key="1">
    <source>
        <dbReference type="ARBA" id="ARBA00022737"/>
    </source>
</evidence>
<dbReference type="InterPro" id="IPR001202">
    <property type="entry name" value="WW_dom"/>
</dbReference>
<dbReference type="Pfam" id="PF00595">
    <property type="entry name" value="PDZ"/>
    <property type="match status" value="2"/>
</dbReference>
<dbReference type="PROSITE" id="PS50020">
    <property type="entry name" value="WW_DOMAIN_2"/>
    <property type="match status" value="1"/>
</dbReference>
<dbReference type="CDD" id="cd06732">
    <property type="entry name" value="PDZ2_MAGI-1_3-like"/>
    <property type="match status" value="1"/>
</dbReference>
<dbReference type="GO" id="GO:0005737">
    <property type="term" value="C:cytoplasm"/>
    <property type="evidence" value="ECO:0007669"/>
    <property type="project" value="TreeGrafter"/>
</dbReference>
<evidence type="ECO:0000259" key="4">
    <source>
        <dbReference type="PROSITE" id="PS50106"/>
    </source>
</evidence>
<feature type="compositionally biased region" description="Polar residues" evidence="2">
    <location>
        <begin position="287"/>
        <end position="298"/>
    </location>
</feature>
<feature type="domain" description="WW" evidence="3">
    <location>
        <begin position="58"/>
        <end position="91"/>
    </location>
</feature>
<comment type="caution">
    <text evidence="5">The sequence shown here is derived from an EMBL/GenBank/DDBJ whole genome shotgun (WGS) entry which is preliminary data.</text>
</comment>
<reference evidence="5" key="1">
    <citation type="submission" date="2021-01" db="EMBL/GenBank/DDBJ databases">
        <authorList>
            <person name="Li R."/>
            <person name="Bekaert M."/>
        </authorList>
    </citation>
    <scope>NUCLEOTIDE SEQUENCE</scope>
    <source>
        <strain evidence="5">Farmed</strain>
    </source>
</reference>
<dbReference type="PROSITE" id="PS01159">
    <property type="entry name" value="WW_DOMAIN_1"/>
    <property type="match status" value="1"/>
</dbReference>
<dbReference type="GO" id="GO:0007165">
    <property type="term" value="P:signal transduction"/>
    <property type="evidence" value="ECO:0007669"/>
    <property type="project" value="TreeGrafter"/>
</dbReference>
<feature type="compositionally biased region" description="Low complexity" evidence="2">
    <location>
        <begin position="274"/>
        <end position="286"/>
    </location>
</feature>
<feature type="domain" description="PDZ" evidence="4">
    <location>
        <begin position="310"/>
        <end position="373"/>
    </location>
</feature>
<dbReference type="Gene3D" id="2.20.70.10">
    <property type="match status" value="1"/>
</dbReference>
<feature type="region of interest" description="Disordered" evidence="2">
    <location>
        <begin position="266"/>
        <end position="298"/>
    </location>
</feature>
<protein>
    <submittedName>
        <fullName evidence="5">AIP3</fullName>
    </submittedName>
</protein>
<evidence type="ECO:0000313" key="5">
    <source>
        <dbReference type="EMBL" id="CAE1236541.1"/>
    </source>
</evidence>
<dbReference type="FunFam" id="2.20.70.10:FF:000001">
    <property type="entry name" value="Membrane-associated guanylate kinase, WW and PDZ domain-containing protein 1"/>
    <property type="match status" value="1"/>
</dbReference>
<accession>A0A812BP79</accession>
<organism evidence="5 6">
    <name type="scientific">Acanthosepion pharaonis</name>
    <name type="common">Pharaoh cuttlefish</name>
    <name type="synonym">Sepia pharaonis</name>
    <dbReference type="NCBI Taxonomy" id="158019"/>
    <lineage>
        <taxon>Eukaryota</taxon>
        <taxon>Metazoa</taxon>
        <taxon>Spiralia</taxon>
        <taxon>Lophotrochozoa</taxon>
        <taxon>Mollusca</taxon>
        <taxon>Cephalopoda</taxon>
        <taxon>Coleoidea</taxon>
        <taxon>Decapodiformes</taxon>
        <taxon>Sepiida</taxon>
        <taxon>Sepiina</taxon>
        <taxon>Sepiidae</taxon>
        <taxon>Acanthosepion</taxon>
    </lineage>
</organism>
<evidence type="ECO:0000256" key="2">
    <source>
        <dbReference type="SAM" id="MobiDB-lite"/>
    </source>
</evidence>
<dbReference type="SUPFAM" id="SSF50156">
    <property type="entry name" value="PDZ domain-like"/>
    <property type="match status" value="2"/>
</dbReference>
<dbReference type="Gene3D" id="2.30.42.10">
    <property type="match status" value="2"/>
</dbReference>
<dbReference type="InterPro" id="IPR036020">
    <property type="entry name" value="WW_dom_sf"/>
</dbReference>
<dbReference type="CDD" id="cd06731">
    <property type="entry name" value="PDZ1_MAGI-1_3-like"/>
    <property type="match status" value="1"/>
</dbReference>
<name>A0A812BP79_ACAPH</name>
<evidence type="ECO:0000313" key="6">
    <source>
        <dbReference type="Proteomes" id="UP000597762"/>
    </source>
</evidence>
<dbReference type="SMART" id="SM00228">
    <property type="entry name" value="PDZ"/>
    <property type="match status" value="2"/>
</dbReference>
<feature type="region of interest" description="Disordered" evidence="2">
    <location>
        <begin position="230"/>
        <end position="249"/>
    </location>
</feature>
<dbReference type="SMART" id="SM00456">
    <property type="entry name" value="WW"/>
    <property type="match status" value="1"/>
</dbReference>
<dbReference type="Proteomes" id="UP000597762">
    <property type="component" value="Unassembled WGS sequence"/>
</dbReference>
<dbReference type="PANTHER" id="PTHR10316">
    <property type="entry name" value="MEMBRANE ASSOCIATED GUANYLATE KINASE-RELATED"/>
    <property type="match status" value="1"/>
</dbReference>
<evidence type="ECO:0000259" key="3">
    <source>
        <dbReference type="PROSITE" id="PS50020"/>
    </source>
</evidence>
<gene>
    <name evidence="5" type="ORF">SPHA_20268</name>
</gene>
<dbReference type="CDD" id="cd00201">
    <property type="entry name" value="WW"/>
    <property type="match status" value="1"/>
</dbReference>
<keyword evidence="1" id="KW-0677">Repeat</keyword>
<dbReference type="Pfam" id="PF00397">
    <property type="entry name" value="WW"/>
    <property type="match status" value="1"/>
</dbReference>
<dbReference type="SUPFAM" id="SSF51045">
    <property type="entry name" value="WW domain"/>
    <property type="match status" value="1"/>
</dbReference>
<dbReference type="PROSITE" id="PS50106">
    <property type="entry name" value="PDZ"/>
    <property type="match status" value="2"/>
</dbReference>
<dbReference type="FunFam" id="2.30.42.10:FF:000005">
    <property type="entry name" value="Membrane associated guanylate kinase, WW and PDZ domain containing 1"/>
    <property type="match status" value="1"/>
</dbReference>
<dbReference type="InterPro" id="IPR001478">
    <property type="entry name" value="PDZ"/>
</dbReference>
<keyword evidence="6" id="KW-1185">Reference proteome</keyword>